<dbReference type="CDD" id="cd00093">
    <property type="entry name" value="HTH_XRE"/>
    <property type="match status" value="1"/>
</dbReference>
<dbReference type="EMBL" id="BMNC01000010">
    <property type="protein sequence ID" value="GGN11250.1"/>
    <property type="molecule type" value="Genomic_DNA"/>
</dbReference>
<evidence type="ECO:0000256" key="1">
    <source>
        <dbReference type="SAM" id="MobiDB-lite"/>
    </source>
</evidence>
<dbReference type="InterPro" id="IPR001387">
    <property type="entry name" value="Cro/C1-type_HTH"/>
</dbReference>
<dbReference type="InterPro" id="IPR043917">
    <property type="entry name" value="DUF5753"/>
</dbReference>
<dbReference type="PROSITE" id="PS50943">
    <property type="entry name" value="HTH_CROC1"/>
    <property type="match status" value="1"/>
</dbReference>
<accession>A0ABQ2IJK9</accession>
<feature type="region of interest" description="Disordered" evidence="1">
    <location>
        <begin position="1"/>
        <end position="28"/>
    </location>
</feature>
<comment type="caution">
    <text evidence="3">The sequence shown here is derived from an EMBL/GenBank/DDBJ whole genome shotgun (WGS) entry which is preliminary data.</text>
</comment>
<evidence type="ECO:0000313" key="4">
    <source>
        <dbReference type="Proteomes" id="UP000597656"/>
    </source>
</evidence>
<protein>
    <recommendedName>
        <fullName evidence="2">HTH cro/C1-type domain-containing protein</fullName>
    </recommendedName>
</protein>
<dbReference type="Pfam" id="PF19054">
    <property type="entry name" value="DUF5753"/>
    <property type="match status" value="1"/>
</dbReference>
<evidence type="ECO:0000259" key="2">
    <source>
        <dbReference type="PROSITE" id="PS50943"/>
    </source>
</evidence>
<feature type="compositionally biased region" description="Polar residues" evidence="1">
    <location>
        <begin position="1"/>
        <end position="10"/>
    </location>
</feature>
<reference evidence="4" key="1">
    <citation type="journal article" date="2019" name="Int. J. Syst. Evol. Microbiol.">
        <title>The Global Catalogue of Microorganisms (GCM) 10K type strain sequencing project: providing services to taxonomists for standard genome sequencing and annotation.</title>
        <authorList>
            <consortium name="The Broad Institute Genomics Platform"/>
            <consortium name="The Broad Institute Genome Sequencing Center for Infectious Disease"/>
            <person name="Wu L."/>
            <person name="Ma J."/>
        </authorList>
    </citation>
    <scope>NUCLEOTIDE SEQUENCE [LARGE SCALE GENOMIC DNA]</scope>
    <source>
        <strain evidence="4">CGMCC 4.7319</strain>
    </source>
</reference>
<dbReference type="Gene3D" id="1.10.260.40">
    <property type="entry name" value="lambda repressor-like DNA-binding domains"/>
    <property type="match status" value="1"/>
</dbReference>
<dbReference type="Pfam" id="PF13560">
    <property type="entry name" value="HTH_31"/>
    <property type="match status" value="1"/>
</dbReference>
<dbReference type="SUPFAM" id="SSF47413">
    <property type="entry name" value="lambda repressor-like DNA-binding domains"/>
    <property type="match status" value="1"/>
</dbReference>
<name>A0ABQ2IJK9_9PSEU</name>
<feature type="domain" description="HTH cro/C1-type" evidence="2">
    <location>
        <begin position="49"/>
        <end position="103"/>
    </location>
</feature>
<organism evidence="3 4">
    <name type="scientific">Lentzea pudingi</name>
    <dbReference type="NCBI Taxonomy" id="1789439"/>
    <lineage>
        <taxon>Bacteria</taxon>
        <taxon>Bacillati</taxon>
        <taxon>Actinomycetota</taxon>
        <taxon>Actinomycetes</taxon>
        <taxon>Pseudonocardiales</taxon>
        <taxon>Pseudonocardiaceae</taxon>
        <taxon>Lentzea</taxon>
    </lineage>
</organism>
<gene>
    <name evidence="3" type="ORF">GCM10011609_59080</name>
</gene>
<sequence length="322" mass="35958">MSGWNDSNPHFLQGDSGRNVGVKGSSSPSFVCMPKRNSSVVGREFGNGVRDAIEQSGMTQRGIAELLDWQEAKVSDAVNGKGGVSELDLVRLLSYCRVPHQEVERMVALYRESREKGWLQFIDDGNPRPLQSLIDQERLASKITTWSPTYVSGLFQIAAYIRALLESSAVIKPPAFDDLIRLKIDRQVIFNRSREFLFYIHENALRLQVGGPDVMQAQLLHLLAMMVRPYITVRVVPAAIGAHAGASGPFIKLEYAKYESAVWIEALRTGLFLDDKKSVEDYDNVLKWLDKHALDPEESRKLISSLEAQGGVSLVDLAQEQL</sequence>
<dbReference type="Proteomes" id="UP000597656">
    <property type="component" value="Unassembled WGS sequence"/>
</dbReference>
<proteinExistence type="predicted"/>
<dbReference type="InterPro" id="IPR010982">
    <property type="entry name" value="Lambda_DNA-bd_dom_sf"/>
</dbReference>
<evidence type="ECO:0000313" key="3">
    <source>
        <dbReference type="EMBL" id="GGN11250.1"/>
    </source>
</evidence>
<keyword evidence="4" id="KW-1185">Reference proteome</keyword>